<feature type="transmembrane region" description="Helical" evidence="2">
    <location>
        <begin position="333"/>
        <end position="354"/>
    </location>
</feature>
<feature type="transmembrane region" description="Helical" evidence="2">
    <location>
        <begin position="68"/>
        <end position="92"/>
    </location>
</feature>
<feature type="transmembrane region" description="Helical" evidence="2">
    <location>
        <begin position="360"/>
        <end position="380"/>
    </location>
</feature>
<dbReference type="SUPFAM" id="SSF103473">
    <property type="entry name" value="MFS general substrate transporter"/>
    <property type="match status" value="2"/>
</dbReference>
<dbReference type="GO" id="GO:0016020">
    <property type="term" value="C:membrane"/>
    <property type="evidence" value="ECO:0007669"/>
    <property type="project" value="UniProtKB-SubCell"/>
</dbReference>
<gene>
    <name evidence="4 5" type="primary">LOC101578815</name>
</gene>
<feature type="transmembrane region" description="Helical" evidence="2">
    <location>
        <begin position="34"/>
        <end position="56"/>
    </location>
</feature>
<reference evidence="4 5" key="1">
    <citation type="submission" date="2025-04" db="UniProtKB">
        <authorList>
            <consortium name="RefSeq"/>
        </authorList>
    </citation>
    <scope>IDENTIFICATION</scope>
</reference>
<accession>A0A6P6EB39</accession>
<evidence type="ECO:0000313" key="3">
    <source>
        <dbReference type="Proteomes" id="UP000515203"/>
    </source>
</evidence>
<keyword evidence="2 4" id="KW-0812">Transmembrane</keyword>
<dbReference type="RefSeq" id="XP_023569613.1">
    <property type="nucleotide sequence ID" value="XM_023713845.1"/>
</dbReference>
<dbReference type="PANTHER" id="PTHR28658">
    <property type="entry name" value="TRANSMEMBRANE PROTEIN 180"/>
    <property type="match status" value="1"/>
</dbReference>
<dbReference type="InterPro" id="IPR036259">
    <property type="entry name" value="MFS_trans_sf"/>
</dbReference>
<feature type="transmembrane region" description="Helical" evidence="2">
    <location>
        <begin position="444"/>
        <end position="468"/>
    </location>
</feature>
<evidence type="ECO:0000313" key="4">
    <source>
        <dbReference type="RefSeq" id="XP_023569564.1"/>
    </source>
</evidence>
<dbReference type="GeneID" id="101578815"/>
<dbReference type="InterPro" id="IPR040035">
    <property type="entry name" value="TMEM180"/>
</dbReference>
<evidence type="ECO:0000313" key="5">
    <source>
        <dbReference type="RefSeq" id="XP_023569613.1"/>
    </source>
</evidence>
<dbReference type="Pfam" id="PF13347">
    <property type="entry name" value="MFS_2"/>
    <property type="match status" value="1"/>
</dbReference>
<dbReference type="AlphaFoldDB" id="A0A6P6EB39"/>
<dbReference type="Proteomes" id="UP000515203">
    <property type="component" value="Unplaced"/>
</dbReference>
<keyword evidence="2" id="KW-0472">Membrane</keyword>
<comment type="subcellular location">
    <subcellularLocation>
        <location evidence="1">Membrane</location>
        <topology evidence="1">Multi-pass membrane protein</topology>
    </subcellularLocation>
</comment>
<feature type="transmembrane region" description="Helical" evidence="2">
    <location>
        <begin position="401"/>
        <end position="424"/>
    </location>
</feature>
<evidence type="ECO:0000256" key="1">
    <source>
        <dbReference type="ARBA" id="ARBA00004141"/>
    </source>
</evidence>
<dbReference type="PANTHER" id="PTHR28658:SF1">
    <property type="entry name" value="MAJOR FACILITATOR SUPERFAMILY DOMAIN CONTAINING 13B"/>
    <property type="match status" value="1"/>
</dbReference>
<dbReference type="OrthoDB" id="62987at2759"/>
<name>A0A6P6EB39_OCTDE</name>
<dbReference type="RefSeq" id="XP_023569564.1">
    <property type="nucleotide sequence ID" value="XM_023713796.1"/>
</dbReference>
<feature type="transmembrane region" description="Helical" evidence="2">
    <location>
        <begin position="306"/>
        <end position="326"/>
    </location>
</feature>
<feature type="transmembrane region" description="Helical" evidence="2">
    <location>
        <begin position="104"/>
        <end position="124"/>
    </location>
</feature>
<protein>
    <submittedName>
        <fullName evidence="4 5">Transmembrane protein 180 isoform X1</fullName>
    </submittedName>
</protein>
<evidence type="ECO:0000256" key="2">
    <source>
        <dbReference type="SAM" id="Phobius"/>
    </source>
</evidence>
<proteinExistence type="predicted"/>
<keyword evidence="2" id="KW-1133">Transmembrane helix</keyword>
<keyword evidence="3" id="KW-1185">Reference proteome</keyword>
<sequence>MGKKSRAVLHTTFQRGKQSSSAWKMTFFPIKPTAWAYSMITLGTTMLQSVFSFYYVKLFLDLYNISEVAFYQAQILLVVWNVLNDLTVYFCVDFKADCRVGRCLSALFGSLLCAAAFLLPWFPWRHYQDGDWLCGLHLMASLCAVDSTLTYVQQAHCRFFVETFNRHESRLQLMKINQVASMVGSSGVLFCGLISGNLDVLPNFQAAATVIAFVAAASLYAGMYHMRQLELKRSPEESFLLESEQDVAWTSVFLLMRQILTQKNYYLFLIMNVFQVFHLTFFNNFMMIFADILIPRDVLSSFTRSILYGAGFICSQGLVLIIWPWLKKFGYYKVILISFYLEGAASFVMLRLGQESYRCLALYLAATTALIQAASCLFDLPLADMIDAVLLKFDRQRPISAVVFGFNALFTKPARALVPVLMLARLEKYDFRNPDSSAVLDLQDFVFCLVCLVPLGIVAVQILVWNAFSVHNKKDQMEAL</sequence>
<feature type="transmembrane region" description="Helical" evidence="2">
    <location>
        <begin position="265"/>
        <end position="294"/>
    </location>
</feature>
<organism evidence="3 4">
    <name type="scientific">Octodon degus</name>
    <name type="common">Degu</name>
    <name type="synonym">Sciurus degus</name>
    <dbReference type="NCBI Taxonomy" id="10160"/>
    <lineage>
        <taxon>Eukaryota</taxon>
        <taxon>Metazoa</taxon>
        <taxon>Chordata</taxon>
        <taxon>Craniata</taxon>
        <taxon>Vertebrata</taxon>
        <taxon>Euteleostomi</taxon>
        <taxon>Mammalia</taxon>
        <taxon>Eutheria</taxon>
        <taxon>Euarchontoglires</taxon>
        <taxon>Glires</taxon>
        <taxon>Rodentia</taxon>
        <taxon>Hystricomorpha</taxon>
        <taxon>Octodontidae</taxon>
        <taxon>Octodon</taxon>
    </lineage>
</organism>
<feature type="transmembrane region" description="Helical" evidence="2">
    <location>
        <begin position="204"/>
        <end position="223"/>
    </location>
</feature>